<reference evidence="1 2" key="2">
    <citation type="submission" date="2017-10" db="EMBL/GenBank/DDBJ databases">
        <title>Genome analyses suggest a sexual origin of heterokaryosis in a supposedly ancient asexual fungus.</title>
        <authorList>
            <person name="Corradi N."/>
            <person name="Sedzielewska K."/>
            <person name="Noel J."/>
            <person name="Charron P."/>
            <person name="Farinelli L."/>
            <person name="Marton T."/>
            <person name="Kruger M."/>
            <person name="Pelin A."/>
            <person name="Brachmann A."/>
            <person name="Corradi N."/>
        </authorList>
    </citation>
    <scope>NUCLEOTIDE SEQUENCE [LARGE SCALE GENOMIC DNA]</scope>
    <source>
        <strain evidence="1 2">A1</strain>
    </source>
</reference>
<dbReference type="VEuPathDB" id="FungiDB:RhiirFUN_018676"/>
<dbReference type="Proteomes" id="UP000232688">
    <property type="component" value="Unassembled WGS sequence"/>
</dbReference>
<evidence type="ECO:0000313" key="2">
    <source>
        <dbReference type="Proteomes" id="UP000232688"/>
    </source>
</evidence>
<dbReference type="InterPro" id="IPR032675">
    <property type="entry name" value="LRR_dom_sf"/>
</dbReference>
<reference evidence="1 2" key="1">
    <citation type="submission" date="2017-10" db="EMBL/GenBank/DDBJ databases">
        <title>Extensive intraspecific genome diversity in a model arbuscular mycorrhizal fungus.</title>
        <authorList>
            <person name="Chen E.C.H."/>
            <person name="Morin E."/>
            <person name="Baudet D."/>
            <person name="Noel J."/>
            <person name="Ndikumana S."/>
            <person name="Charron P."/>
            <person name="St-Onge C."/>
            <person name="Giorgi J."/>
            <person name="Grigoriev I.V."/>
            <person name="Roux C."/>
            <person name="Martin F.M."/>
            <person name="Corradi N."/>
        </authorList>
    </citation>
    <scope>NUCLEOTIDE SEQUENCE [LARGE SCALE GENOMIC DNA]</scope>
    <source>
        <strain evidence="1 2">A1</strain>
    </source>
</reference>
<evidence type="ECO:0000313" key="1">
    <source>
        <dbReference type="EMBL" id="PKC60982.1"/>
    </source>
</evidence>
<dbReference type="VEuPathDB" id="FungiDB:RhiirA1_444663"/>
<dbReference type="Gene3D" id="3.80.10.10">
    <property type="entry name" value="Ribonuclease Inhibitor"/>
    <property type="match status" value="2"/>
</dbReference>
<sequence>MSLQKLTYDCFYILFNKHLYNDRSTLFTCLFVTRSWGEMITRLLYANPFENPKHKKNHIRIISTLKNFLNQREMDQLSRNGIIIKNVRKTFYNYPKYLKVYNQKNIRKVILNWLDIKKIELNDETKDNIVSLFHYMLLRQCENIKQMNTSSTSLIRNIFNNRFIENYIKNLSNLKSIQFDFVGGELNNRIFLEFLRKLSNICLNLEYLQINIDKYNSNPQPIKEICSIIKNQRNLKRFKISNDESRTHAFRTSNSQNKLLDDIFLSLYSKKDSLVSLDFVYINFKGVSFFKNLKCLSNLKYLRFRNCKKITLDNCEELRSSSFELLELSIQSSKLKSEVKIMMIEYLGGSLRRLMIDKPTIPIIDALLNYCSCLETLDIKISSNVTLQVLQNFSKLSKLNIKNLNITSSSDCRDSIFKNLAQNLPTSVEVVSIRYPRSYNIKQFLDNVHCNLTTINLQDNINYKPILDYIERSNNHLKFLGIATLENKRSSALKIFRYSCFFSKTRGTEPRPSYCAECSRNNQTPVQFLPKRRVYRMIIPMTEQGRRKKRRVEKDLLLLFFFFVSGFSAKRHESLFQVVNKL</sequence>
<comment type="caution">
    <text evidence="1">The sequence shown here is derived from an EMBL/GenBank/DDBJ whole genome shotgun (WGS) entry which is preliminary data.</text>
</comment>
<protein>
    <submittedName>
        <fullName evidence="1">Uncharacterized protein</fullName>
    </submittedName>
</protein>
<organism evidence="1 2">
    <name type="scientific">Rhizophagus irregularis</name>
    <dbReference type="NCBI Taxonomy" id="588596"/>
    <lineage>
        <taxon>Eukaryota</taxon>
        <taxon>Fungi</taxon>
        <taxon>Fungi incertae sedis</taxon>
        <taxon>Mucoromycota</taxon>
        <taxon>Glomeromycotina</taxon>
        <taxon>Glomeromycetes</taxon>
        <taxon>Glomerales</taxon>
        <taxon>Glomeraceae</taxon>
        <taxon>Rhizophagus</taxon>
    </lineage>
</organism>
<dbReference type="VEuPathDB" id="FungiDB:FUN_005091"/>
<proteinExistence type="predicted"/>
<accession>A0A2I1EJP0</accession>
<dbReference type="SUPFAM" id="SSF52047">
    <property type="entry name" value="RNI-like"/>
    <property type="match status" value="1"/>
</dbReference>
<name>A0A2I1EJP0_9GLOM</name>
<dbReference type="AlphaFoldDB" id="A0A2I1EJP0"/>
<dbReference type="OrthoDB" id="2350806at2759"/>
<gene>
    <name evidence="1" type="ORF">RhiirA1_444663</name>
</gene>
<dbReference type="EMBL" id="LLXH01001057">
    <property type="protein sequence ID" value="PKC60982.1"/>
    <property type="molecule type" value="Genomic_DNA"/>
</dbReference>